<evidence type="ECO:0000256" key="2">
    <source>
        <dbReference type="ARBA" id="ARBA00004496"/>
    </source>
</evidence>
<evidence type="ECO:0000256" key="5">
    <source>
        <dbReference type="ARBA" id="ARBA00022448"/>
    </source>
</evidence>
<proteinExistence type="inferred from homology"/>
<evidence type="ECO:0000256" key="10">
    <source>
        <dbReference type="SAM" id="MobiDB-lite"/>
    </source>
</evidence>
<dbReference type="Pfam" id="PF02108">
    <property type="entry name" value="FliH"/>
    <property type="match status" value="1"/>
</dbReference>
<dbReference type="GO" id="GO:0009288">
    <property type="term" value="C:bacterial-type flagellum"/>
    <property type="evidence" value="ECO:0007669"/>
    <property type="project" value="InterPro"/>
</dbReference>
<dbReference type="PANTHER" id="PTHR34982:SF1">
    <property type="entry name" value="FLAGELLAR ASSEMBLY PROTEIN FLIH"/>
    <property type="match status" value="1"/>
</dbReference>
<keyword evidence="8" id="KW-0653">Protein transport</keyword>
<keyword evidence="11" id="KW-0966">Cell projection</keyword>
<evidence type="ECO:0000313" key="12">
    <source>
        <dbReference type="Proteomes" id="UP000231901"/>
    </source>
</evidence>
<evidence type="ECO:0000256" key="1">
    <source>
        <dbReference type="ARBA" id="ARBA00003041"/>
    </source>
</evidence>
<accession>A0A2K8QPJ6</accession>
<comment type="similarity">
    <text evidence="3">Belongs to the FliH family.</text>
</comment>
<dbReference type="GO" id="GO:0003774">
    <property type="term" value="F:cytoskeletal motor activity"/>
    <property type="evidence" value="ECO:0007669"/>
    <property type="project" value="InterPro"/>
</dbReference>
<keyword evidence="9" id="KW-1006">Bacterial flagellum protein export</keyword>
<organism evidence="11 12">
    <name type="scientific">Dickeya fangzhongdai</name>
    <dbReference type="NCBI Taxonomy" id="1778540"/>
    <lineage>
        <taxon>Bacteria</taxon>
        <taxon>Pseudomonadati</taxon>
        <taxon>Pseudomonadota</taxon>
        <taxon>Gammaproteobacteria</taxon>
        <taxon>Enterobacterales</taxon>
        <taxon>Pectobacteriaceae</taxon>
        <taxon>Dickeya</taxon>
    </lineage>
</organism>
<dbReference type="PANTHER" id="PTHR34982">
    <property type="entry name" value="YOP PROTEINS TRANSLOCATION PROTEIN L"/>
    <property type="match status" value="1"/>
</dbReference>
<dbReference type="OrthoDB" id="6415116at2"/>
<dbReference type="KEGG" id="dfn:CVE23_14125"/>
<gene>
    <name evidence="11" type="ORF">CVE23_14125</name>
</gene>
<dbReference type="InterPro" id="IPR018035">
    <property type="entry name" value="Flagellar_FliH/T3SS_HrpE"/>
</dbReference>
<keyword evidence="6" id="KW-0963">Cytoplasm</keyword>
<evidence type="ECO:0000313" key="11">
    <source>
        <dbReference type="EMBL" id="ATZ95015.1"/>
    </source>
</evidence>
<dbReference type="GO" id="GO:0044781">
    <property type="term" value="P:bacterial-type flagellum organization"/>
    <property type="evidence" value="ECO:0007669"/>
    <property type="project" value="UniProtKB-KW"/>
</dbReference>
<dbReference type="GO" id="GO:0015031">
    <property type="term" value="P:protein transport"/>
    <property type="evidence" value="ECO:0007669"/>
    <property type="project" value="UniProtKB-KW"/>
</dbReference>
<dbReference type="GO" id="GO:0005829">
    <property type="term" value="C:cytosol"/>
    <property type="evidence" value="ECO:0007669"/>
    <property type="project" value="TreeGrafter"/>
</dbReference>
<dbReference type="GO" id="GO:0071973">
    <property type="term" value="P:bacterial-type flagellum-dependent cell motility"/>
    <property type="evidence" value="ECO:0007669"/>
    <property type="project" value="InterPro"/>
</dbReference>
<keyword evidence="12" id="KW-1185">Reference proteome</keyword>
<sequence length="251" mass="27179">MVVMTRLSNSSSNLDWQPWKLDDLSAPTPAVADVGTSASSSPASPSAQPGDNDFFGMSDFQQSEDDLATLREQVLQQARENGFAEGKQQGYAAGYQDGLQTGTQQGLQDAAQQQQPVIAQMQQMVNEFQQTLDALDSVIVSRLMQLALTAAKQVIGQSPVCDGTALMGQIQQLIQQEPMFSGKPQLRVHPSDLERVEQHLGPTLSLHGWRLLADNQLHPGGCKVSAEEGDLDASIATRWHELCRLAAPGEL</sequence>
<dbReference type="InterPro" id="IPR051472">
    <property type="entry name" value="T3SS_Stator/FliH"/>
</dbReference>
<name>A0A2K8QPJ6_9GAMM</name>
<feature type="region of interest" description="Disordered" evidence="10">
    <location>
        <begin position="26"/>
        <end position="59"/>
    </location>
</feature>
<keyword evidence="11" id="KW-0969">Cilium</keyword>
<evidence type="ECO:0000256" key="8">
    <source>
        <dbReference type="ARBA" id="ARBA00022927"/>
    </source>
</evidence>
<dbReference type="Proteomes" id="UP000231901">
    <property type="component" value="Chromosome"/>
</dbReference>
<evidence type="ECO:0000256" key="6">
    <source>
        <dbReference type="ARBA" id="ARBA00022490"/>
    </source>
</evidence>
<evidence type="ECO:0000256" key="7">
    <source>
        <dbReference type="ARBA" id="ARBA00022795"/>
    </source>
</evidence>
<evidence type="ECO:0000256" key="3">
    <source>
        <dbReference type="ARBA" id="ARBA00006602"/>
    </source>
</evidence>
<dbReference type="InterPro" id="IPR000563">
    <property type="entry name" value="Flag_FliH"/>
</dbReference>
<comment type="function">
    <text evidence="1">Needed for flagellar regrowth and assembly.</text>
</comment>
<comment type="subcellular location">
    <subcellularLocation>
        <location evidence="2">Cytoplasm</location>
    </subcellularLocation>
</comment>
<dbReference type="AlphaFoldDB" id="A0A2K8QPJ6"/>
<protein>
    <recommendedName>
        <fullName evidence="4">Flagellar assembly protein FliH</fullName>
    </recommendedName>
</protein>
<feature type="compositionally biased region" description="Low complexity" evidence="10">
    <location>
        <begin position="37"/>
        <end position="47"/>
    </location>
</feature>
<dbReference type="PRINTS" id="PR01003">
    <property type="entry name" value="FLGFLIH"/>
</dbReference>
<keyword evidence="7" id="KW-1005">Bacterial flagellum biogenesis</keyword>
<dbReference type="NCBIfam" id="NF004266">
    <property type="entry name" value="PRK05687.1-1"/>
    <property type="match status" value="1"/>
</dbReference>
<evidence type="ECO:0000256" key="9">
    <source>
        <dbReference type="ARBA" id="ARBA00023225"/>
    </source>
</evidence>
<dbReference type="GeneID" id="66565466"/>
<keyword evidence="5" id="KW-0813">Transport</keyword>
<evidence type="ECO:0000256" key="4">
    <source>
        <dbReference type="ARBA" id="ARBA00016507"/>
    </source>
</evidence>
<dbReference type="RefSeq" id="WP_100849787.1">
    <property type="nucleotide sequence ID" value="NZ_BMJF01000002.1"/>
</dbReference>
<keyword evidence="11" id="KW-0282">Flagellum</keyword>
<dbReference type="EMBL" id="CP025003">
    <property type="protein sequence ID" value="ATZ95015.1"/>
    <property type="molecule type" value="Genomic_DNA"/>
</dbReference>
<reference evidence="12" key="1">
    <citation type="journal article" date="2018" name="Genome Announc.">
        <title>Complete genome sequence of a Dickeya fangzhongdai type strain causing bleeding canker of pear tree trunks.</title>
        <authorList>
            <person name="Zhao Y."/>
            <person name="Tian Y."/>
            <person name="Li X."/>
            <person name="Hu B."/>
        </authorList>
    </citation>
    <scope>NUCLEOTIDE SEQUENCE [LARGE SCALE GENOMIC DNA]</scope>
    <source>
        <strain evidence="12">DSM 101947</strain>
    </source>
</reference>